<gene>
    <name evidence="2" type="ORF">SAMN04488071_2117</name>
</gene>
<proteinExistence type="predicted"/>
<dbReference type="SUPFAM" id="SSF82171">
    <property type="entry name" value="DPP6 N-terminal domain-like"/>
    <property type="match status" value="1"/>
</dbReference>
<keyword evidence="1" id="KW-0732">Signal</keyword>
<protein>
    <submittedName>
        <fullName evidence="2">WD40-like Beta Propeller Repeat</fullName>
    </submittedName>
</protein>
<dbReference type="EMBL" id="FNAK01000004">
    <property type="protein sequence ID" value="SDE10573.1"/>
    <property type="molecule type" value="Genomic_DNA"/>
</dbReference>
<dbReference type="Pfam" id="PF07676">
    <property type="entry name" value="PD40"/>
    <property type="match status" value="2"/>
</dbReference>
<reference evidence="2 3" key="1">
    <citation type="submission" date="2016-10" db="EMBL/GenBank/DDBJ databases">
        <authorList>
            <person name="de Groot N.N."/>
        </authorList>
    </citation>
    <scope>NUCLEOTIDE SEQUENCE [LARGE SCALE GENOMIC DNA]</scope>
    <source>
        <strain evidence="2 3">CGMCC 1.9109</strain>
    </source>
</reference>
<organism evidence="2 3">
    <name type="scientific">Kordiimonas lacus</name>
    <dbReference type="NCBI Taxonomy" id="637679"/>
    <lineage>
        <taxon>Bacteria</taxon>
        <taxon>Pseudomonadati</taxon>
        <taxon>Pseudomonadota</taxon>
        <taxon>Alphaproteobacteria</taxon>
        <taxon>Kordiimonadales</taxon>
        <taxon>Kordiimonadaceae</taxon>
        <taxon>Kordiimonas</taxon>
    </lineage>
</organism>
<dbReference type="InterPro" id="IPR011659">
    <property type="entry name" value="WD40"/>
</dbReference>
<accession>A0A1G7A7B3</accession>
<evidence type="ECO:0000256" key="1">
    <source>
        <dbReference type="SAM" id="SignalP"/>
    </source>
</evidence>
<feature type="chain" id="PRO_5010363791" evidence="1">
    <location>
        <begin position="30"/>
        <end position="299"/>
    </location>
</feature>
<dbReference type="AlphaFoldDB" id="A0A1G7A7B3"/>
<feature type="signal peptide" evidence="1">
    <location>
        <begin position="1"/>
        <end position="29"/>
    </location>
</feature>
<evidence type="ECO:0000313" key="2">
    <source>
        <dbReference type="EMBL" id="SDE10573.1"/>
    </source>
</evidence>
<dbReference type="Proteomes" id="UP000183685">
    <property type="component" value="Unassembled WGS sequence"/>
</dbReference>
<dbReference type="STRING" id="637679.GCA_001550055_01740"/>
<evidence type="ECO:0000313" key="3">
    <source>
        <dbReference type="Proteomes" id="UP000183685"/>
    </source>
</evidence>
<sequence length="299" mass="32892">MGMKDVMKPSCTKAALLFAAMILSDASHAGNEASVAEGPYFGQQPPGLTPEVFAPGIISKGHRELSGFFSPDMTEYYYTLKKTNSEDWWLVSLKQADGRWTVSGMTERVGRPIVSPDGKTMHLGKHYRERAGDDWGEMKSLGPDFEDIRIMRLSATLDGTYVFDEAGVPNGDGIIRYSHLVDGVRQAPEAFGTEINTGLWNAHPFVAPDGSYIIWDGERESGQGDGDLYISFQLPDGTWTDAQNMGAEINTAASEAGAYVSPDGKYLFFNRVVSPPGNYDNIDIFWVDAKVIENLRPQD</sequence>
<keyword evidence="3" id="KW-1185">Reference proteome</keyword>
<name>A0A1G7A7B3_9PROT</name>